<dbReference type="OMA" id="LVRIKAW"/>
<dbReference type="InterPro" id="IPR015424">
    <property type="entry name" value="PyrdxlP-dep_Trfase"/>
</dbReference>
<dbReference type="EC" id="4.1.2.48" evidence="8"/>
<proteinExistence type="inferred from homology"/>
<dbReference type="InterPro" id="IPR015422">
    <property type="entry name" value="PyrdxlP-dep_Trfase_small"/>
</dbReference>
<dbReference type="Gene3D" id="3.90.1150.10">
    <property type="entry name" value="Aspartate Aminotransferase, domain 1"/>
    <property type="match status" value="1"/>
</dbReference>
<dbReference type="PIRSF" id="PIRSF017617">
    <property type="entry name" value="Thr_aldolase"/>
    <property type="match status" value="1"/>
</dbReference>
<dbReference type="GO" id="GO:0005829">
    <property type="term" value="C:cytosol"/>
    <property type="evidence" value="ECO:0007669"/>
    <property type="project" value="EnsemblFungi"/>
</dbReference>
<gene>
    <name evidence="12" type="ORF">ZYGR_0S01350</name>
</gene>
<dbReference type="Pfam" id="PF01212">
    <property type="entry name" value="Beta_elim_lyase"/>
    <property type="match status" value="1"/>
</dbReference>
<evidence type="ECO:0000256" key="1">
    <source>
        <dbReference type="ARBA" id="ARBA00001933"/>
    </source>
</evidence>
<feature type="modified residue" description="N6-(pyridoxal phosphate)lysine" evidence="9">
    <location>
        <position position="213"/>
    </location>
</feature>
<evidence type="ECO:0000256" key="2">
    <source>
        <dbReference type="ARBA" id="ARBA00006966"/>
    </source>
</evidence>
<dbReference type="AlphaFoldDB" id="A0A1Q3A2Q4"/>
<evidence type="ECO:0000256" key="4">
    <source>
        <dbReference type="ARBA" id="ARBA00023239"/>
    </source>
</evidence>
<dbReference type="FunFam" id="3.40.640.10:FF:000030">
    <property type="entry name" value="Low-specificity L-threonine aldolase"/>
    <property type="match status" value="1"/>
</dbReference>
<dbReference type="NCBIfam" id="NF041359">
    <property type="entry name" value="GntG_guanitoxin"/>
    <property type="match status" value="1"/>
</dbReference>
<feature type="domain" description="Aromatic amino acid beta-eliminating lyase/threonine aldolase" evidence="11">
    <location>
        <begin position="16"/>
        <end position="301"/>
    </location>
</feature>
<evidence type="ECO:0000256" key="3">
    <source>
        <dbReference type="ARBA" id="ARBA00022898"/>
    </source>
</evidence>
<dbReference type="Proteomes" id="UP000187013">
    <property type="component" value="Unassembled WGS sequence"/>
</dbReference>
<dbReference type="GO" id="GO:0008732">
    <property type="term" value="F:L-allo-threonine aldolase activity"/>
    <property type="evidence" value="ECO:0007669"/>
    <property type="project" value="EnsemblFungi"/>
</dbReference>
<evidence type="ECO:0000256" key="8">
    <source>
        <dbReference type="ARBA" id="ARBA00066573"/>
    </source>
</evidence>
<keyword evidence="3" id="KW-0663">Pyridoxal phosphate</keyword>
<dbReference type="GO" id="GO:0006567">
    <property type="term" value="P:L-threonine catabolic process"/>
    <property type="evidence" value="ECO:0007669"/>
    <property type="project" value="EnsemblFungi"/>
</dbReference>
<dbReference type="OrthoDB" id="10261951at2759"/>
<keyword evidence="4" id="KW-0456">Lyase</keyword>
<dbReference type="PANTHER" id="PTHR48097:SF9">
    <property type="entry name" value="L-THREONINE ALDOLASE"/>
    <property type="match status" value="1"/>
</dbReference>
<name>A0A1Q3A2Q4_ZYGRO</name>
<sequence>MADFELPPSYTTASNDLRSDTFTTPTPEMVQAGLGASIGDAVYQEDIDTIRLEKTVAQLSGKEAGLYCVSGTLSNQIGVRTHLTQPPYSILCDYRSHIYTHEAAGLAILSQAMVVPVIPRNGNYLTLEDIKRHFVPDDGDIHGAPTRVISLENTLHGIVYPLEELVRVRAWCLENDVKLHCDGARIWNASVAGNVPMKQYGELFDSISICMSKSMGAPMGSVLVGDLKFIKKANHFRKQQGGGVRQSGMMCAMALWTINNNWKAKLLHSHQLAHELAEFCIEKGIPLESPADTNFVFISLSQAKMDPDVLVKKGLKYGVKLMGGRIAFHYQINRDTLEKAKQAIWETFEYAKENPFNSEGETKIYRSESTERVDIDGKPIHDIKTYKY</sequence>
<comment type="caution">
    <text evidence="12">The sequence shown here is derived from an EMBL/GenBank/DDBJ whole genome shotgun (WGS) entry which is preliminary data.</text>
</comment>
<accession>A0A1Q3A2Q4</accession>
<dbReference type="eggNOG" id="KOG1368">
    <property type="taxonomic scope" value="Eukaryota"/>
</dbReference>
<evidence type="ECO:0000256" key="10">
    <source>
        <dbReference type="SAM" id="MobiDB-lite"/>
    </source>
</evidence>
<dbReference type="InterPro" id="IPR001597">
    <property type="entry name" value="ArAA_b-elim_lyase/Thr_aldolase"/>
</dbReference>
<evidence type="ECO:0000256" key="7">
    <source>
        <dbReference type="ARBA" id="ARBA00060555"/>
    </source>
</evidence>
<evidence type="ECO:0000313" key="13">
    <source>
        <dbReference type="Proteomes" id="UP000187013"/>
    </source>
</evidence>
<dbReference type="SUPFAM" id="SSF53383">
    <property type="entry name" value="PLP-dependent transferases"/>
    <property type="match status" value="1"/>
</dbReference>
<dbReference type="Gene3D" id="3.40.640.10">
    <property type="entry name" value="Type I PLP-dependent aspartate aminotransferase-like (Major domain)"/>
    <property type="match status" value="1"/>
</dbReference>
<comment type="similarity">
    <text evidence="2">Belongs to the threonine aldolase family.</text>
</comment>
<reference evidence="12 13" key="1">
    <citation type="submission" date="2016-08" db="EMBL/GenBank/DDBJ databases">
        <title>Draft genome sequence of allopolyploid Zygosaccharomyces rouxii.</title>
        <authorList>
            <person name="Watanabe J."/>
            <person name="Uehara K."/>
            <person name="Mogi Y."/>
            <person name="Tsukioka Y."/>
        </authorList>
    </citation>
    <scope>NUCLEOTIDE SEQUENCE [LARGE SCALE GENOMIC DNA]</scope>
    <source>
        <strain evidence="12 13">NBRC 110957</strain>
    </source>
</reference>
<comment type="catalytic activity">
    <reaction evidence="6">
        <text>L-allo-threonine = acetaldehyde + glycine</text>
        <dbReference type="Rhea" id="RHEA:26209"/>
        <dbReference type="ChEBI" id="CHEBI:15343"/>
        <dbReference type="ChEBI" id="CHEBI:57305"/>
        <dbReference type="ChEBI" id="CHEBI:58585"/>
        <dbReference type="EC" id="4.1.2.48"/>
    </reaction>
</comment>
<evidence type="ECO:0000313" key="12">
    <source>
        <dbReference type="EMBL" id="GAV50001.1"/>
    </source>
</evidence>
<feature type="compositionally biased region" description="Polar residues" evidence="10">
    <location>
        <begin position="9"/>
        <end position="26"/>
    </location>
</feature>
<dbReference type="CDD" id="cd06502">
    <property type="entry name" value="TA_like"/>
    <property type="match status" value="1"/>
</dbReference>
<comment type="pathway">
    <text evidence="7">Amino-acid degradation; L-threonine degradation via aldolase pathway; acetaldehyde and glycine from L-threonine: step 1/1.</text>
</comment>
<organism evidence="12 13">
    <name type="scientific">Zygosaccharomyces rouxii</name>
    <dbReference type="NCBI Taxonomy" id="4956"/>
    <lineage>
        <taxon>Eukaryota</taxon>
        <taxon>Fungi</taxon>
        <taxon>Dikarya</taxon>
        <taxon>Ascomycota</taxon>
        <taxon>Saccharomycotina</taxon>
        <taxon>Saccharomycetes</taxon>
        <taxon>Saccharomycetales</taxon>
        <taxon>Saccharomycetaceae</taxon>
        <taxon>Zygosaccharomyces</taxon>
    </lineage>
</organism>
<dbReference type="GO" id="GO:0006545">
    <property type="term" value="P:glycine biosynthetic process"/>
    <property type="evidence" value="ECO:0007669"/>
    <property type="project" value="EnsemblFungi"/>
</dbReference>
<feature type="region of interest" description="Disordered" evidence="10">
    <location>
        <begin position="1"/>
        <end position="26"/>
    </location>
</feature>
<comment type="cofactor">
    <cofactor evidence="1">
        <name>pyridoxal 5'-phosphate</name>
        <dbReference type="ChEBI" id="CHEBI:597326"/>
    </cofactor>
</comment>
<evidence type="ECO:0000256" key="5">
    <source>
        <dbReference type="ARBA" id="ARBA00050410"/>
    </source>
</evidence>
<evidence type="ECO:0000256" key="6">
    <source>
        <dbReference type="ARBA" id="ARBA00050939"/>
    </source>
</evidence>
<comment type="catalytic activity">
    <reaction evidence="5">
        <text>L-threonine = acetaldehyde + glycine</text>
        <dbReference type="Rhea" id="RHEA:19625"/>
        <dbReference type="ChEBI" id="CHEBI:15343"/>
        <dbReference type="ChEBI" id="CHEBI:57305"/>
        <dbReference type="ChEBI" id="CHEBI:57926"/>
        <dbReference type="EC" id="4.1.2.48"/>
    </reaction>
</comment>
<evidence type="ECO:0000256" key="9">
    <source>
        <dbReference type="PIRSR" id="PIRSR017617-1"/>
    </source>
</evidence>
<dbReference type="PANTHER" id="PTHR48097">
    <property type="entry name" value="L-THREONINE ALDOLASE-RELATED"/>
    <property type="match status" value="1"/>
</dbReference>
<evidence type="ECO:0000259" key="11">
    <source>
        <dbReference type="Pfam" id="PF01212"/>
    </source>
</evidence>
<dbReference type="InterPro" id="IPR023603">
    <property type="entry name" value="Low_specificity_L-TA-like"/>
</dbReference>
<dbReference type="EMBL" id="BDGX01000019">
    <property type="protein sequence ID" value="GAV50001.1"/>
    <property type="molecule type" value="Genomic_DNA"/>
</dbReference>
<protein>
    <recommendedName>
        <fullName evidence="8">low-specificity L-threonine aldolase</fullName>
        <ecNumber evidence="8">4.1.2.48</ecNumber>
    </recommendedName>
</protein>
<dbReference type="InterPro" id="IPR015421">
    <property type="entry name" value="PyrdxlP-dep_Trfase_major"/>
</dbReference>